<dbReference type="NCBIfam" id="TIGR00976">
    <property type="entry name" value="CocE_NonD"/>
    <property type="match status" value="2"/>
</dbReference>
<dbReference type="Gene3D" id="1.10.3020.20">
    <property type="match status" value="1"/>
</dbReference>
<dbReference type="Pfam" id="PF02129">
    <property type="entry name" value="Peptidase_S15"/>
    <property type="match status" value="1"/>
</dbReference>
<dbReference type="SUPFAM" id="SSF53474">
    <property type="entry name" value="alpha/beta-Hydrolases"/>
    <property type="match status" value="1"/>
</dbReference>
<dbReference type="GO" id="GO:0008239">
    <property type="term" value="F:dipeptidyl-peptidase activity"/>
    <property type="evidence" value="ECO:0007669"/>
    <property type="project" value="InterPro"/>
</dbReference>
<organism evidence="3 4">
    <name type="scientific">Candidatus Dormiibacter inghamiae</name>
    <dbReference type="NCBI Taxonomy" id="3127013"/>
    <lineage>
        <taxon>Bacteria</taxon>
        <taxon>Bacillati</taxon>
        <taxon>Candidatus Dormiibacterota</taxon>
        <taxon>Candidatus Dormibacteria</taxon>
        <taxon>Candidatus Dormibacterales</taxon>
        <taxon>Candidatus Dormibacteraceae</taxon>
        <taxon>Candidatus Dormiibacter</taxon>
    </lineage>
</organism>
<protein>
    <submittedName>
        <fullName evidence="3">CocE/NonD family hydrolase</fullName>
    </submittedName>
</protein>
<accession>A0A934N6Q1</accession>
<evidence type="ECO:0000313" key="3">
    <source>
        <dbReference type="EMBL" id="MBJ7602780.1"/>
    </source>
</evidence>
<keyword evidence="1 3" id="KW-0378">Hydrolase</keyword>
<dbReference type="InterPro" id="IPR013736">
    <property type="entry name" value="Xaa-Pro_dipept_C"/>
</dbReference>
<dbReference type="EMBL" id="JAEKNQ010000024">
    <property type="protein sequence ID" value="MBJ7602780.1"/>
    <property type="molecule type" value="Genomic_DNA"/>
</dbReference>
<dbReference type="SMART" id="SM00939">
    <property type="entry name" value="PepX_C"/>
    <property type="match status" value="1"/>
</dbReference>
<evidence type="ECO:0000313" key="4">
    <source>
        <dbReference type="Proteomes" id="UP000620075"/>
    </source>
</evidence>
<dbReference type="InterPro" id="IPR000383">
    <property type="entry name" value="Xaa-Pro-like_dom"/>
</dbReference>
<dbReference type="PANTHER" id="PTHR43056">
    <property type="entry name" value="PEPTIDASE S9 PROLYL OLIGOPEPTIDASE"/>
    <property type="match status" value="1"/>
</dbReference>
<comment type="caution">
    <text evidence="3">The sequence shown here is derived from an EMBL/GenBank/DDBJ whole genome shotgun (WGS) entry which is preliminary data.</text>
</comment>
<gene>
    <name evidence="3" type="ORF">JF888_06255</name>
</gene>
<dbReference type="SUPFAM" id="SSF49785">
    <property type="entry name" value="Galactose-binding domain-like"/>
    <property type="match status" value="1"/>
</dbReference>
<dbReference type="InterPro" id="IPR008979">
    <property type="entry name" value="Galactose-bd-like_sf"/>
</dbReference>
<evidence type="ECO:0000259" key="2">
    <source>
        <dbReference type="SMART" id="SM00939"/>
    </source>
</evidence>
<dbReference type="AlphaFoldDB" id="A0A934N6Q1"/>
<dbReference type="Pfam" id="PF08530">
    <property type="entry name" value="PepX_C"/>
    <property type="match status" value="1"/>
</dbReference>
<dbReference type="InterPro" id="IPR005674">
    <property type="entry name" value="CocE/Ser_esterase"/>
</dbReference>
<reference evidence="3 4" key="1">
    <citation type="submission" date="2020-10" db="EMBL/GenBank/DDBJ databases">
        <title>Ca. Dormibacterota MAGs.</title>
        <authorList>
            <person name="Montgomery K."/>
        </authorList>
    </citation>
    <scope>NUCLEOTIDE SEQUENCE [LARGE SCALE GENOMIC DNA]</scope>
    <source>
        <strain evidence="3">SC8811_S16_3</strain>
    </source>
</reference>
<dbReference type="Gene3D" id="2.60.120.260">
    <property type="entry name" value="Galactose-binding domain-like"/>
    <property type="match status" value="1"/>
</dbReference>
<dbReference type="Gene3D" id="3.40.50.1820">
    <property type="entry name" value="alpha/beta hydrolase"/>
    <property type="match status" value="1"/>
</dbReference>
<proteinExistence type="predicted"/>
<dbReference type="Proteomes" id="UP000620075">
    <property type="component" value="Unassembled WGS sequence"/>
</dbReference>
<dbReference type="InterPro" id="IPR029058">
    <property type="entry name" value="AB_hydrolase_fold"/>
</dbReference>
<evidence type="ECO:0000256" key="1">
    <source>
        <dbReference type="ARBA" id="ARBA00022801"/>
    </source>
</evidence>
<feature type="domain" description="Xaa-Pro dipeptidyl-peptidase C-terminal" evidence="2">
    <location>
        <begin position="307"/>
        <end position="548"/>
    </location>
</feature>
<dbReference type="PANTHER" id="PTHR43056:SF10">
    <property type="entry name" value="COCE_NOND FAMILY, PUTATIVE (AFU_ORTHOLOGUE AFUA_7G00600)-RELATED"/>
    <property type="match status" value="1"/>
</dbReference>
<name>A0A934N6Q1_9BACT</name>
<dbReference type="RefSeq" id="WP_338177696.1">
    <property type="nucleotide sequence ID" value="NZ_JAEKNQ010000024.1"/>
</dbReference>
<dbReference type="InterPro" id="IPR050585">
    <property type="entry name" value="Xaa-Pro_dipeptidyl-ppase/CocE"/>
</dbReference>
<sequence>MGKTINGIDEEVMEAGLDPTERGYPGFNPRQVTADGLTIDYDAEIKLRDGVRIYTDIYRPAGVDGPLPAVLLWSAYGKHWRWPEPMRSTFTQNAGVSDYAPIESQDPVVWCPAGYAIVVPDPRGINHSEGDATAWSPQEGNDIHDTIEWIAEQPWSNGKVGMGGASYFGIVQWFAGATRPPHLAALMPYDGMSDLYREIVVHGGIPNPGFVGFWNSQTRNSLNRAENWLTAMDVHPFFDEYWQSKVPAVERINVPTYVISCWSDHAVHTRGSLSAFMRLGTEQKWLEVHGRNKWARMYAEESTRRQMAFFDRFLKDIPNEVDTWPRVRLEVRERIDVGEERAENEWPLARTQYRPLYLDSATGSLNPEPVGDQSAVSYEATAAEPHATFSYTFSEDTELTGYFKLKLWVEAHNADDMDLFAAVQKFDSTVQLVNFYYITRFRFGHAAHGWLRVSHRELDEAKSKPYQPFHPHQREELLKPGEIVPVEIEIWPSSTLFRAGEQMRVVVMGKDPFPPSDAPGVGIAIHPVTRNTGKHIIHTGGQYDSHILVPVIPG</sequence>